<evidence type="ECO:0000313" key="6">
    <source>
        <dbReference type="Proteomes" id="UP000559885"/>
    </source>
</evidence>
<organism evidence="5 6">
    <name type="scientific">Listeria aquatica</name>
    <dbReference type="NCBI Taxonomy" id="1494960"/>
    <lineage>
        <taxon>Bacteria</taxon>
        <taxon>Bacillati</taxon>
        <taxon>Bacillota</taxon>
        <taxon>Bacilli</taxon>
        <taxon>Bacillales</taxon>
        <taxon>Listeriaceae</taxon>
        <taxon>Listeria</taxon>
    </lineage>
</organism>
<dbReference type="Gene3D" id="3.40.50.920">
    <property type="match status" value="1"/>
</dbReference>
<comment type="similarity">
    <text evidence="2">Belongs to the transketolase family.</text>
</comment>
<evidence type="ECO:0000256" key="1">
    <source>
        <dbReference type="ARBA" id="ARBA00001964"/>
    </source>
</evidence>
<dbReference type="Proteomes" id="UP000559885">
    <property type="component" value="Unassembled WGS sequence"/>
</dbReference>
<evidence type="ECO:0000256" key="3">
    <source>
        <dbReference type="ARBA" id="ARBA00023052"/>
    </source>
</evidence>
<proteinExistence type="inferred from homology"/>
<name>A0A841ZN76_9LIST</name>
<dbReference type="InterPro" id="IPR029061">
    <property type="entry name" value="THDP-binding"/>
</dbReference>
<sequence>MTIELSEKEEYGIELRNVVADRLEKLMEQDDRIIALDADLSAASNWNKLQETHPNQFINVGVSEANMVGMASGLSIAGFIPFIHSFGPFVTRRVFDQLYLSGGYAKTTINIYGSDPGFAVGPNGGTHTTLEDVALMRSIPHAIVCDACCAVQMDWIVNEFSKHEGIHYVRGNRKSVHEIYQPGTTFELGRGNVLRTGTDGLLVVSGQLVYEALKVAEHLARKGVSLTVIDMFTIKPLDKELLLKESQDKKFIVTLESHSIIGGLGSAVSEACAENALAIPLKRVGIEERFGEVGTPDYLQETFGLTTEKIEERIQDFLSEWTLNIK</sequence>
<evidence type="ECO:0000259" key="4">
    <source>
        <dbReference type="SMART" id="SM00861"/>
    </source>
</evidence>
<keyword evidence="3" id="KW-0786">Thiamine pyrophosphate</keyword>
<dbReference type="FunFam" id="3.40.50.970:FF:000129">
    <property type="entry name" value="Transketolase"/>
    <property type="match status" value="1"/>
</dbReference>
<comment type="cofactor">
    <cofactor evidence="1">
        <name>thiamine diphosphate</name>
        <dbReference type="ChEBI" id="CHEBI:58937"/>
    </cofactor>
</comment>
<dbReference type="SUPFAM" id="SSF52518">
    <property type="entry name" value="Thiamin diphosphate-binding fold (THDP-binding)"/>
    <property type="match status" value="1"/>
</dbReference>
<accession>A0A841ZN76</accession>
<reference evidence="5 6" key="1">
    <citation type="submission" date="2020-03" db="EMBL/GenBank/DDBJ databases">
        <title>Soil Listeria distribution.</title>
        <authorList>
            <person name="Liao J."/>
            <person name="Wiedmann M."/>
        </authorList>
    </citation>
    <scope>NUCLEOTIDE SEQUENCE [LARGE SCALE GENOMIC DNA]</scope>
    <source>
        <strain evidence="5 6">FSL L7-1507</strain>
    </source>
</reference>
<dbReference type="InterPro" id="IPR033248">
    <property type="entry name" value="Transketolase_C"/>
</dbReference>
<dbReference type="SMART" id="SM00861">
    <property type="entry name" value="Transket_pyr"/>
    <property type="match status" value="1"/>
</dbReference>
<dbReference type="EMBL" id="JAARRM010000004">
    <property type="protein sequence ID" value="MBC1522129.1"/>
    <property type="molecule type" value="Genomic_DNA"/>
</dbReference>
<dbReference type="RefSeq" id="WP_185374474.1">
    <property type="nucleotide sequence ID" value="NZ_JAARRM010000004.1"/>
</dbReference>
<evidence type="ECO:0000256" key="2">
    <source>
        <dbReference type="ARBA" id="ARBA00007131"/>
    </source>
</evidence>
<dbReference type="InterPro" id="IPR009014">
    <property type="entry name" value="Transketo_C/PFOR_II"/>
</dbReference>
<dbReference type="InterPro" id="IPR051157">
    <property type="entry name" value="PDH/Transketolase"/>
</dbReference>
<evidence type="ECO:0000313" key="5">
    <source>
        <dbReference type="EMBL" id="MBC1522129.1"/>
    </source>
</evidence>
<dbReference type="Gene3D" id="3.40.50.970">
    <property type="match status" value="1"/>
</dbReference>
<gene>
    <name evidence="5" type="ORF">HB912_10770</name>
</gene>
<protein>
    <submittedName>
        <fullName evidence="5">Alpha-ketoacid dehydrogenase subunit beta</fullName>
    </submittedName>
</protein>
<feature type="domain" description="Transketolase-like pyrimidine-binding" evidence="4">
    <location>
        <begin position="13"/>
        <end position="178"/>
    </location>
</feature>
<dbReference type="InterPro" id="IPR005475">
    <property type="entry name" value="Transketolase-like_Pyr-bd"/>
</dbReference>
<dbReference type="Pfam" id="PF02779">
    <property type="entry name" value="Transket_pyr"/>
    <property type="match status" value="1"/>
</dbReference>
<dbReference type="AlphaFoldDB" id="A0A841ZN76"/>
<dbReference type="Pfam" id="PF02780">
    <property type="entry name" value="Transketolase_C"/>
    <property type="match status" value="1"/>
</dbReference>
<comment type="caution">
    <text evidence="5">The sequence shown here is derived from an EMBL/GenBank/DDBJ whole genome shotgun (WGS) entry which is preliminary data.</text>
</comment>
<dbReference type="PANTHER" id="PTHR43825">
    <property type="entry name" value="PYRUVATE DEHYDROGENASE E1 COMPONENT"/>
    <property type="match status" value="1"/>
</dbReference>
<dbReference type="PANTHER" id="PTHR43825:SF1">
    <property type="entry name" value="TRANSKETOLASE-LIKE PYRIMIDINE-BINDING DOMAIN-CONTAINING PROTEIN"/>
    <property type="match status" value="1"/>
</dbReference>
<dbReference type="SUPFAM" id="SSF52922">
    <property type="entry name" value="TK C-terminal domain-like"/>
    <property type="match status" value="1"/>
</dbReference>
<dbReference type="CDD" id="cd07033">
    <property type="entry name" value="TPP_PYR_DXS_TK_like"/>
    <property type="match status" value="1"/>
</dbReference>